<dbReference type="PANTHER" id="PTHR37540:SF5">
    <property type="entry name" value="TRANSCRIPTION FACTOR DOMAIN-CONTAINING PROTEIN"/>
    <property type="match status" value="1"/>
</dbReference>
<protein>
    <submittedName>
        <fullName evidence="2">Uncharacterized protein</fullName>
    </submittedName>
</protein>
<dbReference type="PANTHER" id="PTHR37540">
    <property type="entry name" value="TRANSCRIPTION FACTOR (ACR-2), PUTATIVE-RELATED-RELATED"/>
    <property type="match status" value="1"/>
</dbReference>
<proteinExistence type="predicted"/>
<dbReference type="AlphaFoldDB" id="A0A2V1E4S7"/>
<evidence type="ECO:0000313" key="2">
    <source>
        <dbReference type="EMBL" id="PVI04230.1"/>
    </source>
</evidence>
<dbReference type="OrthoDB" id="4158087at2759"/>
<dbReference type="STRING" id="97972.A0A2V1E4S7"/>
<accession>A0A2V1E4S7</accession>
<sequence length="447" mass="50584">MRGKNKGKGLKKVRKPQPIAGPPNVSASFAEKSIASTSASELGIPRLVCSEIATIVFADTAEPSIVADILAFIPMVSRAMYQLYDCIKIDTVGMDQSWFTPLFTDPASFNCACMVVQSYFDEFLGRTRSREAQRADQIRYAKTINTLQARIASEDDNIRLSESTIMTVLGMLGHAYTSRDIETSNRHNSGLLQLVSMRGIESLLHNTRLCVELIRCDLYHAIDNGSTPMLLNPNNILWELPSSVNPKSQTLQLKFYVKLHPELAAIWAAMFEFCTHINAAYRDKRLSITEEQFLQNMTSIMYRLVYLHFPLGSLDEAVRIGLIAFSSPVFLHWNRVELPDRQFNFKYRDSLITLDLEVAEVEPQEIMWLLMAAAISMAHEEDNLAWLIPWLNTTFQDCGIQTWDELKTSLDEVLWVGIVHDEVGKALFTTASEWTTCEEPPALVRTM</sequence>
<name>A0A2V1E4S7_9PLEO</name>
<reference evidence="2 3" key="1">
    <citation type="journal article" date="2018" name="Sci. Rep.">
        <title>Comparative genomics provides insights into the lifestyle and reveals functional heterogeneity of dark septate endophytic fungi.</title>
        <authorList>
            <person name="Knapp D.G."/>
            <person name="Nemeth J.B."/>
            <person name="Barry K."/>
            <person name="Hainaut M."/>
            <person name="Henrissat B."/>
            <person name="Johnson J."/>
            <person name="Kuo A."/>
            <person name="Lim J.H.P."/>
            <person name="Lipzen A."/>
            <person name="Nolan M."/>
            <person name="Ohm R.A."/>
            <person name="Tamas L."/>
            <person name="Grigoriev I.V."/>
            <person name="Spatafora J.W."/>
            <person name="Nagy L.G."/>
            <person name="Kovacs G.M."/>
        </authorList>
    </citation>
    <scope>NUCLEOTIDE SEQUENCE [LARGE SCALE GENOMIC DNA]</scope>
    <source>
        <strain evidence="2 3">DSE2036</strain>
    </source>
</reference>
<gene>
    <name evidence="2" type="ORF">DM02DRAFT_725960</name>
</gene>
<feature type="compositionally biased region" description="Basic residues" evidence="1">
    <location>
        <begin position="1"/>
        <end position="15"/>
    </location>
</feature>
<evidence type="ECO:0000313" key="3">
    <source>
        <dbReference type="Proteomes" id="UP000244855"/>
    </source>
</evidence>
<evidence type="ECO:0000256" key="1">
    <source>
        <dbReference type="SAM" id="MobiDB-lite"/>
    </source>
</evidence>
<dbReference type="Proteomes" id="UP000244855">
    <property type="component" value="Unassembled WGS sequence"/>
</dbReference>
<feature type="region of interest" description="Disordered" evidence="1">
    <location>
        <begin position="1"/>
        <end position="25"/>
    </location>
</feature>
<dbReference type="EMBL" id="KZ805323">
    <property type="protein sequence ID" value="PVI04230.1"/>
    <property type="molecule type" value="Genomic_DNA"/>
</dbReference>
<keyword evidence="3" id="KW-1185">Reference proteome</keyword>
<organism evidence="2 3">
    <name type="scientific">Periconia macrospinosa</name>
    <dbReference type="NCBI Taxonomy" id="97972"/>
    <lineage>
        <taxon>Eukaryota</taxon>
        <taxon>Fungi</taxon>
        <taxon>Dikarya</taxon>
        <taxon>Ascomycota</taxon>
        <taxon>Pezizomycotina</taxon>
        <taxon>Dothideomycetes</taxon>
        <taxon>Pleosporomycetidae</taxon>
        <taxon>Pleosporales</taxon>
        <taxon>Massarineae</taxon>
        <taxon>Periconiaceae</taxon>
        <taxon>Periconia</taxon>
    </lineage>
</organism>